<dbReference type="EMBL" id="RKMK01000017">
    <property type="protein sequence ID" value="RXG94743.1"/>
    <property type="molecule type" value="Genomic_DNA"/>
</dbReference>
<dbReference type="AlphaFoldDB" id="A0A4Q0QLW5"/>
<gene>
    <name evidence="2" type="ORF">EAS61_19825</name>
</gene>
<dbReference type="Gene3D" id="3.90.1300.10">
    <property type="entry name" value="Amidase signature (AS) domain"/>
    <property type="match status" value="1"/>
</dbReference>
<dbReference type="PANTHER" id="PTHR42678:SF34">
    <property type="entry name" value="OS04G0183300 PROTEIN"/>
    <property type="match status" value="1"/>
</dbReference>
<dbReference type="Pfam" id="PF01425">
    <property type="entry name" value="Amidase"/>
    <property type="match status" value="1"/>
</dbReference>
<proteinExistence type="predicted"/>
<dbReference type="InterPro" id="IPR036928">
    <property type="entry name" value="AS_sf"/>
</dbReference>
<organism evidence="2 3">
    <name type="scientific">Bradyrhizobium zhanjiangense</name>
    <dbReference type="NCBI Taxonomy" id="1325107"/>
    <lineage>
        <taxon>Bacteria</taxon>
        <taxon>Pseudomonadati</taxon>
        <taxon>Pseudomonadota</taxon>
        <taxon>Alphaproteobacteria</taxon>
        <taxon>Hyphomicrobiales</taxon>
        <taxon>Nitrobacteraceae</taxon>
        <taxon>Bradyrhizobium</taxon>
    </lineage>
</organism>
<feature type="domain" description="Amidase" evidence="1">
    <location>
        <begin position="48"/>
        <end position="525"/>
    </location>
</feature>
<evidence type="ECO:0000259" key="1">
    <source>
        <dbReference type="Pfam" id="PF01425"/>
    </source>
</evidence>
<dbReference type="RefSeq" id="WP_128956275.1">
    <property type="nucleotide sequence ID" value="NZ_RKMK01000017.1"/>
</dbReference>
<protein>
    <submittedName>
        <fullName evidence="2">Amidase</fullName>
    </submittedName>
</protein>
<dbReference type="InterPro" id="IPR023631">
    <property type="entry name" value="Amidase_dom"/>
</dbReference>
<name>A0A4Q0QLW5_9BRAD</name>
<comment type="caution">
    <text evidence="2">The sequence shown here is derived from an EMBL/GenBank/DDBJ whole genome shotgun (WGS) entry which is preliminary data.</text>
</comment>
<evidence type="ECO:0000313" key="3">
    <source>
        <dbReference type="Proteomes" id="UP000290174"/>
    </source>
</evidence>
<reference evidence="2 3" key="1">
    <citation type="submission" date="2018-11" db="EMBL/GenBank/DDBJ databases">
        <title>Bradyrhizobium sp. nov., isolated from effective nodules of peanut in China.</title>
        <authorList>
            <person name="Li Y."/>
        </authorList>
    </citation>
    <scope>NUCLEOTIDE SEQUENCE [LARGE SCALE GENOMIC DNA]</scope>
    <source>
        <strain evidence="2 3">CCBAU 51770</strain>
    </source>
</reference>
<dbReference type="Proteomes" id="UP000290174">
    <property type="component" value="Unassembled WGS sequence"/>
</dbReference>
<dbReference type="SUPFAM" id="SSF75304">
    <property type="entry name" value="Amidase signature (AS) enzymes"/>
    <property type="match status" value="1"/>
</dbReference>
<evidence type="ECO:0000313" key="2">
    <source>
        <dbReference type="EMBL" id="RXG94743.1"/>
    </source>
</evidence>
<sequence length="547" mass="56869">MKKPSCRDAGIAAAAPGAEAPIPLKLDDAPLSDIAQALASGQVTATALTKAYLARIEAYDRNGPALNAVRALNPDALAIAGKLDGTKPSAKRPLAGIPILVKDNIATGDEQPTTAGSLALEGARARNDATIVKLLRDAGAVILGKANLTEFSNMLAIDMSAGYSSLGGQVKNPYAPALVDDHDIPVVSPGGSSSGSAVAVAAALCAASIGTETSGSLLFPASQNGLVTVKPTVGLISRAGIVPIAHSLDIAGPMTRTVRDAALLLNVLAAKDLRDAATELQRRSADYTADLTRDAMKGARVGVPSDPADPLNDPFYGKLPPKGAEVMAEAIKVLEDLGAVIVRASMPTAGWMSGPGTIMAVLNRNPLSGNKGNPVTQRIVFLYELKRDLNLYLKDWATNTAIKTITDIVAFNEANAGKALRFGQDLFLAADLTRGDLREREYKSALAMDLLSARTRGMDAYMNQHKLDAVLFPGSGGAAIAARAGYPSVMVPGGFISGATDGKDTPDYPLGVTFAGRAWSEHKLLRLAYAYEQASNMRKPPPGLSAL</sequence>
<accession>A0A4Q0QLW5</accession>
<dbReference type="PANTHER" id="PTHR42678">
    <property type="entry name" value="AMIDASE"/>
    <property type="match status" value="1"/>
</dbReference>